<keyword evidence="4 7" id="KW-1133">Transmembrane helix</keyword>
<dbReference type="GO" id="GO:0016020">
    <property type="term" value="C:membrane"/>
    <property type="evidence" value="ECO:0007669"/>
    <property type="project" value="UniProtKB-SubCell"/>
</dbReference>
<dbReference type="PANTHER" id="PTHR20855">
    <property type="entry name" value="ADIPOR/PROGESTIN RECEPTOR-RELATED"/>
    <property type="match status" value="1"/>
</dbReference>
<evidence type="ECO:0000256" key="7">
    <source>
        <dbReference type="SAM" id="Phobius"/>
    </source>
</evidence>
<feature type="binding site" evidence="6">
    <location>
        <position position="99"/>
    </location>
    <ligand>
        <name>Zn(2+)</name>
        <dbReference type="ChEBI" id="CHEBI:29105"/>
    </ligand>
</feature>
<comment type="subcellular location">
    <subcellularLocation>
        <location evidence="1">Membrane</location>
        <topology evidence="1">Multi-pass membrane protein</topology>
    </subcellularLocation>
</comment>
<organism evidence="8 9">
    <name type="scientific">Hymenochirus boettgeri</name>
    <name type="common">Congo dwarf clawed frog</name>
    <dbReference type="NCBI Taxonomy" id="247094"/>
    <lineage>
        <taxon>Eukaryota</taxon>
        <taxon>Metazoa</taxon>
        <taxon>Chordata</taxon>
        <taxon>Craniata</taxon>
        <taxon>Vertebrata</taxon>
        <taxon>Euteleostomi</taxon>
        <taxon>Amphibia</taxon>
        <taxon>Batrachia</taxon>
        <taxon>Anura</taxon>
        <taxon>Pipoidea</taxon>
        <taxon>Pipidae</taxon>
        <taxon>Pipinae</taxon>
        <taxon>Hymenochirus</taxon>
    </lineage>
</organism>
<evidence type="ECO:0000256" key="5">
    <source>
        <dbReference type="ARBA" id="ARBA00023136"/>
    </source>
</evidence>
<dbReference type="InterPro" id="IPR004254">
    <property type="entry name" value="AdipoR/HlyIII-related"/>
</dbReference>
<reference evidence="8" key="1">
    <citation type="thesis" date="2020" institute="ProQuest LLC" country="789 East Eisenhower Parkway, Ann Arbor, MI, USA">
        <title>Comparative Genomics and Chromosome Evolution.</title>
        <authorList>
            <person name="Mudd A.B."/>
        </authorList>
    </citation>
    <scope>NUCLEOTIDE SEQUENCE</scope>
    <source>
        <strain evidence="8">Female2</strain>
        <tissue evidence="8">Blood</tissue>
    </source>
</reference>
<evidence type="ECO:0000256" key="4">
    <source>
        <dbReference type="ARBA" id="ARBA00022989"/>
    </source>
</evidence>
<evidence type="ECO:0000256" key="3">
    <source>
        <dbReference type="ARBA" id="ARBA00022692"/>
    </source>
</evidence>
<feature type="transmembrane region" description="Helical" evidence="7">
    <location>
        <begin position="56"/>
        <end position="76"/>
    </location>
</feature>
<dbReference type="Proteomes" id="UP000812440">
    <property type="component" value="Chromosome 3"/>
</dbReference>
<sequence length="171" mass="19747">MRLPSRRRCGWFPEQKRPRLSKVLRTTAFAYPYLFDSIPLLYRLCLCSGVGCTQNAALPMHIWHFVFAFLTAFLFATHLPERLAPGFFDFVGHSHQLFHVCGALGTYFQIEVLIMDMNLRKDWLMNNAPVPSFSSTMGAWLLGMFMSLIVIGCFSSALYWKPQSERNKRKV</sequence>
<dbReference type="OrthoDB" id="529367at2759"/>
<evidence type="ECO:0000313" key="8">
    <source>
        <dbReference type="EMBL" id="KAG8440811.1"/>
    </source>
</evidence>
<keyword evidence="3 7" id="KW-0812">Transmembrane</keyword>
<evidence type="ECO:0000313" key="9">
    <source>
        <dbReference type="Proteomes" id="UP000812440"/>
    </source>
</evidence>
<feature type="transmembrane region" description="Helical" evidence="7">
    <location>
        <begin position="137"/>
        <end position="160"/>
    </location>
</feature>
<evidence type="ECO:0000256" key="1">
    <source>
        <dbReference type="ARBA" id="ARBA00004141"/>
    </source>
</evidence>
<gene>
    <name evidence="8" type="ORF">GDO86_006520</name>
</gene>
<comment type="similarity">
    <text evidence="2">Belongs to the ADIPOR family.</text>
</comment>
<keyword evidence="5 7" id="KW-0472">Membrane</keyword>
<keyword evidence="9" id="KW-1185">Reference proteome</keyword>
<name>A0A8T2JE03_9PIPI</name>
<keyword evidence="6" id="KW-0862">Zinc</keyword>
<evidence type="ECO:0000256" key="6">
    <source>
        <dbReference type="PIRSR" id="PIRSR604254-1"/>
    </source>
</evidence>
<evidence type="ECO:0000256" key="2">
    <source>
        <dbReference type="ARBA" id="ARBA00007018"/>
    </source>
</evidence>
<protein>
    <submittedName>
        <fullName evidence="8">Uncharacterized protein</fullName>
    </submittedName>
</protein>
<proteinExistence type="inferred from homology"/>
<dbReference type="Pfam" id="PF03006">
    <property type="entry name" value="HlyIII"/>
    <property type="match status" value="1"/>
</dbReference>
<dbReference type="EMBL" id="JAACNH010000006">
    <property type="protein sequence ID" value="KAG8440811.1"/>
    <property type="molecule type" value="Genomic_DNA"/>
</dbReference>
<comment type="caution">
    <text evidence="8">The sequence shown here is derived from an EMBL/GenBank/DDBJ whole genome shotgun (WGS) entry which is preliminary data.</text>
</comment>
<dbReference type="GO" id="GO:0038023">
    <property type="term" value="F:signaling receptor activity"/>
    <property type="evidence" value="ECO:0007669"/>
    <property type="project" value="TreeGrafter"/>
</dbReference>
<dbReference type="GO" id="GO:0046872">
    <property type="term" value="F:metal ion binding"/>
    <property type="evidence" value="ECO:0007669"/>
    <property type="project" value="UniProtKB-KW"/>
</dbReference>
<accession>A0A8T2JE03</accession>
<dbReference type="PANTHER" id="PTHR20855:SF38">
    <property type="entry name" value="MEMBRANE PROGESTIN RECEPTOR GAMMA"/>
    <property type="match status" value="1"/>
</dbReference>
<dbReference type="AlphaFoldDB" id="A0A8T2JE03"/>
<feature type="binding site" evidence="6">
    <location>
        <position position="95"/>
    </location>
    <ligand>
        <name>Zn(2+)</name>
        <dbReference type="ChEBI" id="CHEBI:29105"/>
    </ligand>
</feature>
<keyword evidence="6" id="KW-0479">Metal-binding</keyword>